<reference evidence="4 5" key="1">
    <citation type="journal article" date="2008" name="Nat. Biotechnol.">
        <title>Genome sequencing and analysis of the biomass-degrading fungus Trichoderma reesei (syn. Hypocrea jecorina).</title>
        <authorList>
            <person name="Martinez D."/>
            <person name="Berka R.M."/>
            <person name="Henrissat B."/>
            <person name="Saloheimo M."/>
            <person name="Arvas M."/>
            <person name="Baker S.E."/>
            <person name="Chapman J."/>
            <person name="Chertkov O."/>
            <person name="Coutinho P.M."/>
            <person name="Cullen D."/>
            <person name="Danchin E.G."/>
            <person name="Grigoriev I.V."/>
            <person name="Harris P."/>
            <person name="Jackson M."/>
            <person name="Kubicek C.P."/>
            <person name="Han C.S."/>
            <person name="Ho I."/>
            <person name="Larrondo L.F."/>
            <person name="de Leon A.L."/>
            <person name="Magnuson J.K."/>
            <person name="Merino S."/>
            <person name="Misra M."/>
            <person name="Nelson B."/>
            <person name="Putnam N."/>
            <person name="Robbertse B."/>
            <person name="Salamov A.A."/>
            <person name="Schmoll M."/>
            <person name="Terry A."/>
            <person name="Thayer N."/>
            <person name="Westerholm-Parvinen A."/>
            <person name="Schoch C.L."/>
            <person name="Yao J."/>
            <person name="Barabote R."/>
            <person name="Nelson M.A."/>
            <person name="Detter C."/>
            <person name="Bruce D."/>
            <person name="Kuske C.R."/>
            <person name="Xie G."/>
            <person name="Richardson P."/>
            <person name="Rokhsar D.S."/>
            <person name="Lucas S.M."/>
            <person name="Rubin E.M."/>
            <person name="Dunn-Coleman N."/>
            <person name="Ward M."/>
            <person name="Brettin T.S."/>
        </authorList>
    </citation>
    <scope>NUCLEOTIDE SEQUENCE [LARGE SCALE GENOMIC DNA]</scope>
    <source>
        <strain evidence="4 5">QM6a</strain>
    </source>
</reference>
<dbReference type="HOGENOM" id="CLU_821488_0_0_1"/>
<name>G0R776_HYPJQ</name>
<dbReference type="AlphaFoldDB" id="G0R776"/>
<dbReference type="Proteomes" id="UP000008984">
    <property type="component" value="Unassembled WGS sequence"/>
</dbReference>
<feature type="region of interest" description="Disordered" evidence="1">
    <location>
        <begin position="147"/>
        <end position="202"/>
    </location>
</feature>
<evidence type="ECO:0000313" key="4">
    <source>
        <dbReference type="EMBL" id="EGR52538.1"/>
    </source>
</evidence>
<keyword evidence="2" id="KW-1133">Transmembrane helix</keyword>
<evidence type="ECO:0000313" key="5">
    <source>
        <dbReference type="Proteomes" id="UP000008984"/>
    </source>
</evidence>
<feature type="compositionally biased region" description="Low complexity" evidence="1">
    <location>
        <begin position="227"/>
        <end position="254"/>
    </location>
</feature>
<dbReference type="RefSeq" id="XP_006961433.1">
    <property type="nucleotide sequence ID" value="XM_006961371.1"/>
</dbReference>
<dbReference type="VEuPathDB" id="FungiDB:TRIREDRAFT_119902"/>
<feature type="chain" id="PRO_5003408185" evidence="3">
    <location>
        <begin position="26"/>
        <end position="351"/>
    </location>
</feature>
<feature type="transmembrane region" description="Helical" evidence="2">
    <location>
        <begin position="41"/>
        <end position="65"/>
    </location>
</feature>
<evidence type="ECO:0000256" key="3">
    <source>
        <dbReference type="SAM" id="SignalP"/>
    </source>
</evidence>
<proteinExistence type="predicted"/>
<evidence type="ECO:0000256" key="2">
    <source>
        <dbReference type="SAM" id="Phobius"/>
    </source>
</evidence>
<dbReference type="eggNOG" id="ENOG502RIUG">
    <property type="taxonomic scope" value="Eukaryota"/>
</dbReference>
<dbReference type="EMBL" id="GL985056">
    <property type="protein sequence ID" value="EGR52538.1"/>
    <property type="molecule type" value="Genomic_DNA"/>
</dbReference>
<organism evidence="5">
    <name type="scientific">Hypocrea jecorina (strain QM6a)</name>
    <name type="common">Trichoderma reesei</name>
    <dbReference type="NCBI Taxonomy" id="431241"/>
    <lineage>
        <taxon>Eukaryota</taxon>
        <taxon>Fungi</taxon>
        <taxon>Dikarya</taxon>
        <taxon>Ascomycota</taxon>
        <taxon>Pezizomycotina</taxon>
        <taxon>Sordariomycetes</taxon>
        <taxon>Hypocreomycetidae</taxon>
        <taxon>Hypocreales</taxon>
        <taxon>Hypocreaceae</taxon>
        <taxon>Trichoderma</taxon>
    </lineage>
</organism>
<keyword evidence="2" id="KW-0472">Membrane</keyword>
<dbReference type="GeneID" id="18482745"/>
<dbReference type="OrthoDB" id="5426678at2759"/>
<feature type="region of interest" description="Disordered" evidence="1">
    <location>
        <begin position="216"/>
        <end position="254"/>
    </location>
</feature>
<feature type="signal peptide" evidence="3">
    <location>
        <begin position="1"/>
        <end position="25"/>
    </location>
</feature>
<dbReference type="KEGG" id="tre:TRIREDRAFT_119902"/>
<sequence length="351" mass="38488">MISSIHLSPPLLLLLLLAATKPTHALTINPRDTSQTLPLSVIIGVSIAVISIFALATTLFVIYFARQAPSPFLHQRRYYRQEFVVSPKDLVEPWSYVVNANHHRSPHDAENSIGDDGKAETNGQFYNRMAKPPARFSIIQLTHDPRSAIHGPDNAMPAHHAYDPNTVSKPLNHHHHLLLQDSGSSGPLSPPQPAHRLRPNTPDSFIIQSYKSVVEDAARQSSSNHQSLPSPALPSPSSEAFSSSPTRTRASSLWSSRLSSLPLPKIQIAKRNKPPRLNLALQPLAMAKKSPNGEMHITPPLLNDPRFIDRPLGAGVVVIERNRPPSPDDGEKYAAYTEVPLASGKSVLYGM</sequence>
<keyword evidence="5" id="KW-1185">Reference proteome</keyword>
<keyword evidence="2" id="KW-0812">Transmembrane</keyword>
<gene>
    <name evidence="4" type="ORF">TRIREDRAFT_119902</name>
</gene>
<keyword evidence="3" id="KW-0732">Signal</keyword>
<accession>G0R776</accession>
<protein>
    <submittedName>
        <fullName evidence="4">Predicted protein</fullName>
    </submittedName>
</protein>
<evidence type="ECO:0000256" key="1">
    <source>
        <dbReference type="SAM" id="MobiDB-lite"/>
    </source>
</evidence>